<sequence>MLVTCKTFWRCLVGAVLLLNLLFWLLIPTDLHHRSGELIVSGAEEPANPLSLIDSAAVGTAFSDVAVVSAETVTVTTVPASTSETEEPANPLSLIDSAAVVSAETVTVTTVPASISETEEPANPLSFIDSAAVGAAFSDVAVVSAETVTVTTVPASTSETEEPANPLSFIDSAAVGAAFSDVAVVSAETVTVTTVPASTSETEEPANPLSLIDSAAVGAAFSDVAVVSAETVTVTTVPASTSETEGSNATGVAAVEAAPAVLPPAPPKLPPLQRRCDPREELNKNKTCNFPRRLCKLSHVDILGPGGTGCPQDAWVNAMVRADPDPHKVIMNVGCNKGHDSIAWLQRFDQRGFWNLRKWTSLMADHRAVCPLDTQIRKPPPRLGGSSRQVYLPGSMVEFFAYVEGAKAQGRVLATVEGTRRGVRGEPGWTSA</sequence>
<proteinExistence type="predicted"/>
<dbReference type="AlphaFoldDB" id="A0A9P1CNQ5"/>
<dbReference type="Proteomes" id="UP001152797">
    <property type="component" value="Unassembled WGS sequence"/>
</dbReference>
<keyword evidence="5" id="KW-1185">Reference proteome</keyword>
<evidence type="ECO:0000256" key="1">
    <source>
        <dbReference type="SAM" id="Phobius"/>
    </source>
</evidence>
<feature type="transmembrane region" description="Helical" evidence="1">
    <location>
        <begin position="7"/>
        <end position="27"/>
    </location>
</feature>
<evidence type="ECO:0000313" key="5">
    <source>
        <dbReference type="Proteomes" id="UP001152797"/>
    </source>
</evidence>
<reference evidence="3" key="2">
    <citation type="submission" date="2024-04" db="EMBL/GenBank/DDBJ databases">
        <authorList>
            <person name="Chen Y."/>
            <person name="Shah S."/>
            <person name="Dougan E. K."/>
            <person name="Thang M."/>
            <person name="Chan C."/>
        </authorList>
    </citation>
    <scope>NUCLEOTIDE SEQUENCE [LARGE SCALE GENOMIC DNA]</scope>
</reference>
<dbReference type="GO" id="GO:0008168">
    <property type="term" value="F:methyltransferase activity"/>
    <property type="evidence" value="ECO:0007669"/>
    <property type="project" value="UniProtKB-KW"/>
</dbReference>
<feature type="non-terminal residue" evidence="2">
    <location>
        <position position="1"/>
    </location>
</feature>
<keyword evidence="4" id="KW-0489">Methyltransferase</keyword>
<evidence type="ECO:0000313" key="3">
    <source>
        <dbReference type="EMBL" id="CAL1147568.1"/>
    </source>
</evidence>
<dbReference type="EMBL" id="CAMXCT010001922">
    <property type="protein sequence ID" value="CAI3994193.1"/>
    <property type="molecule type" value="Genomic_DNA"/>
</dbReference>
<comment type="caution">
    <text evidence="2">The sequence shown here is derived from an EMBL/GenBank/DDBJ whole genome shotgun (WGS) entry which is preliminary data.</text>
</comment>
<keyword evidence="1" id="KW-0812">Transmembrane</keyword>
<dbReference type="EMBL" id="CAMXCT020001922">
    <property type="protein sequence ID" value="CAL1147568.1"/>
    <property type="molecule type" value="Genomic_DNA"/>
</dbReference>
<keyword evidence="1" id="KW-1133">Transmembrane helix</keyword>
<dbReference type="EMBL" id="CAMXCT030001922">
    <property type="protein sequence ID" value="CAL4781505.1"/>
    <property type="molecule type" value="Genomic_DNA"/>
</dbReference>
<keyword evidence="1" id="KW-0472">Membrane</keyword>
<keyword evidence="4" id="KW-0808">Transferase</keyword>
<gene>
    <name evidence="2" type="ORF">C1SCF055_LOCUS20862</name>
</gene>
<name>A0A9P1CNQ5_9DINO</name>
<organism evidence="2">
    <name type="scientific">Cladocopium goreaui</name>
    <dbReference type="NCBI Taxonomy" id="2562237"/>
    <lineage>
        <taxon>Eukaryota</taxon>
        <taxon>Sar</taxon>
        <taxon>Alveolata</taxon>
        <taxon>Dinophyceae</taxon>
        <taxon>Suessiales</taxon>
        <taxon>Symbiodiniaceae</taxon>
        <taxon>Cladocopium</taxon>
    </lineage>
</organism>
<accession>A0A9P1CNQ5</accession>
<protein>
    <submittedName>
        <fullName evidence="4">Methyltransferase FkbM domain-containing protein</fullName>
    </submittedName>
</protein>
<dbReference type="GO" id="GO:0032259">
    <property type="term" value="P:methylation"/>
    <property type="evidence" value="ECO:0007669"/>
    <property type="project" value="UniProtKB-KW"/>
</dbReference>
<reference evidence="2" key="1">
    <citation type="submission" date="2022-10" db="EMBL/GenBank/DDBJ databases">
        <authorList>
            <person name="Chen Y."/>
            <person name="Dougan E. K."/>
            <person name="Chan C."/>
            <person name="Rhodes N."/>
            <person name="Thang M."/>
        </authorList>
    </citation>
    <scope>NUCLEOTIDE SEQUENCE</scope>
</reference>
<evidence type="ECO:0000313" key="4">
    <source>
        <dbReference type="EMBL" id="CAL4781505.1"/>
    </source>
</evidence>
<evidence type="ECO:0000313" key="2">
    <source>
        <dbReference type="EMBL" id="CAI3994193.1"/>
    </source>
</evidence>